<reference evidence="8" key="1">
    <citation type="journal article" date="2019" name="Int. J. Syst. Evol. Microbiol.">
        <title>The Global Catalogue of Microorganisms (GCM) 10K type strain sequencing project: providing services to taxonomists for standard genome sequencing and annotation.</title>
        <authorList>
            <consortium name="The Broad Institute Genomics Platform"/>
            <consortium name="The Broad Institute Genome Sequencing Center for Infectious Disease"/>
            <person name="Wu L."/>
            <person name="Ma J."/>
        </authorList>
    </citation>
    <scope>NUCLEOTIDE SEQUENCE [LARGE SCALE GENOMIC DNA]</scope>
    <source>
        <strain evidence="8">YJ-61-S</strain>
    </source>
</reference>
<comment type="caution">
    <text evidence="7">The sequence shown here is derived from an EMBL/GenBank/DDBJ whole genome shotgun (WGS) entry which is preliminary data.</text>
</comment>
<evidence type="ECO:0000256" key="2">
    <source>
        <dbReference type="ARBA" id="ARBA00022723"/>
    </source>
</evidence>
<keyword evidence="1 4" id="KW-0349">Heme</keyword>
<dbReference type="InterPro" id="IPR036909">
    <property type="entry name" value="Cyt_c-like_dom_sf"/>
</dbReference>
<name>A0ABV9HVT2_9FLAO</name>
<keyword evidence="2 4" id="KW-0479">Metal-binding</keyword>
<evidence type="ECO:0000313" key="7">
    <source>
        <dbReference type="EMBL" id="MFC4633655.1"/>
    </source>
</evidence>
<evidence type="ECO:0000256" key="4">
    <source>
        <dbReference type="PROSITE-ProRule" id="PRU00433"/>
    </source>
</evidence>
<evidence type="ECO:0000313" key="8">
    <source>
        <dbReference type="Proteomes" id="UP001596043"/>
    </source>
</evidence>
<dbReference type="Pfam" id="PF00034">
    <property type="entry name" value="Cytochrom_C"/>
    <property type="match status" value="1"/>
</dbReference>
<accession>A0ABV9HVT2</accession>
<proteinExistence type="predicted"/>
<dbReference type="Proteomes" id="UP001596043">
    <property type="component" value="Unassembled WGS sequence"/>
</dbReference>
<keyword evidence="3 4" id="KW-0408">Iron</keyword>
<dbReference type="PROSITE" id="PS51007">
    <property type="entry name" value="CYTC"/>
    <property type="match status" value="1"/>
</dbReference>
<gene>
    <name evidence="7" type="ORF">ACFO3O_07035</name>
</gene>
<evidence type="ECO:0000256" key="5">
    <source>
        <dbReference type="SAM" id="Phobius"/>
    </source>
</evidence>
<dbReference type="SUPFAM" id="SSF46626">
    <property type="entry name" value="Cytochrome c"/>
    <property type="match status" value="1"/>
</dbReference>
<dbReference type="RefSeq" id="WP_379977874.1">
    <property type="nucleotide sequence ID" value="NZ_JBHSFV010000003.1"/>
</dbReference>
<keyword evidence="8" id="KW-1185">Reference proteome</keyword>
<feature type="transmembrane region" description="Helical" evidence="5">
    <location>
        <begin position="6"/>
        <end position="24"/>
    </location>
</feature>
<dbReference type="Gene3D" id="1.10.760.10">
    <property type="entry name" value="Cytochrome c-like domain"/>
    <property type="match status" value="1"/>
</dbReference>
<feature type="domain" description="Cytochrome c" evidence="6">
    <location>
        <begin position="56"/>
        <end position="136"/>
    </location>
</feature>
<evidence type="ECO:0000256" key="1">
    <source>
        <dbReference type="ARBA" id="ARBA00022617"/>
    </source>
</evidence>
<evidence type="ECO:0000256" key="3">
    <source>
        <dbReference type="ARBA" id="ARBA00023004"/>
    </source>
</evidence>
<keyword evidence="5" id="KW-1133">Transmembrane helix</keyword>
<evidence type="ECO:0000259" key="6">
    <source>
        <dbReference type="PROSITE" id="PS51007"/>
    </source>
</evidence>
<keyword evidence="5" id="KW-0812">Transmembrane</keyword>
<dbReference type="EMBL" id="JBHSFV010000003">
    <property type="protein sequence ID" value="MFC4633655.1"/>
    <property type="molecule type" value="Genomic_DNA"/>
</dbReference>
<protein>
    <submittedName>
        <fullName evidence="7">C-type cytochrome</fullName>
    </submittedName>
</protein>
<keyword evidence="5" id="KW-0472">Membrane</keyword>
<sequence>MKDNTVLIYAVTLIGIALLSYILWNLDYSEQATEESIVENQLFCGTISSYPSPSTLLEEEGNYLFKANCAACHRMYKRATGPALFESMKKFSSDSLLLFYLKKDKLVGEYGAPCISFPSLTYKDAEALRAYINLYTD</sequence>
<dbReference type="InterPro" id="IPR009056">
    <property type="entry name" value="Cyt_c-like_dom"/>
</dbReference>
<organism evidence="7 8">
    <name type="scientific">Dokdonia ponticola</name>
    <dbReference type="NCBI Taxonomy" id="2041041"/>
    <lineage>
        <taxon>Bacteria</taxon>
        <taxon>Pseudomonadati</taxon>
        <taxon>Bacteroidota</taxon>
        <taxon>Flavobacteriia</taxon>
        <taxon>Flavobacteriales</taxon>
        <taxon>Flavobacteriaceae</taxon>
        <taxon>Dokdonia</taxon>
    </lineage>
</organism>